<evidence type="ECO:0000313" key="4">
    <source>
        <dbReference type="Proteomes" id="UP001642540"/>
    </source>
</evidence>
<protein>
    <submittedName>
        <fullName evidence="3">Uncharacterized protein</fullName>
    </submittedName>
</protein>
<organism evidence="3 4">
    <name type="scientific">Orchesella dallaii</name>
    <dbReference type="NCBI Taxonomy" id="48710"/>
    <lineage>
        <taxon>Eukaryota</taxon>
        <taxon>Metazoa</taxon>
        <taxon>Ecdysozoa</taxon>
        <taxon>Arthropoda</taxon>
        <taxon>Hexapoda</taxon>
        <taxon>Collembola</taxon>
        <taxon>Entomobryomorpha</taxon>
        <taxon>Entomobryoidea</taxon>
        <taxon>Orchesellidae</taxon>
        <taxon>Orchesellinae</taxon>
        <taxon>Orchesella</taxon>
    </lineage>
</organism>
<feature type="compositionally biased region" description="Polar residues" evidence="2">
    <location>
        <begin position="324"/>
        <end position="346"/>
    </location>
</feature>
<comment type="caution">
    <text evidence="3">The sequence shown here is derived from an EMBL/GenBank/DDBJ whole genome shotgun (WGS) entry which is preliminary data.</text>
</comment>
<sequence length="422" mass="45843">MSLRRGSAKLKTLGRSHAPLHMLLWQAREAQSTLLAAASAQKTLFSDIAAWASTENRALNDVCSCASELSTLYSGALSHLAYAFKTFRKEVSLVLEGEKRCDLAQKRLQDAEQKRIKLRRQVLRAQNKTINEGQRQAGDFTQLQTQLAEAERTAERAHVESCDAAREQEAVKLVVMRNSLTKLSQQHVNLGSNCKLIFEGNCELCTLLPEPPPPGDPLSCIRYTGYDQSKEVVEKVKRQVNLPDGLSPNRRLSSNSSIRSSRPLSSSTPVSSPNTSSSMWSPEPSAPRVPMYSPGGASGQHEPPPPYNTSYLSSSPNVRRYSSRHSTGNVPMAGTSNSPLQQSSAFQNSSRSFVSLASRNSSSVSSSQQSFSGGLISGNNENEERSCGNMNGSFSSPLGNCSGGQGRASHGMRHSYANFNPD</sequence>
<feature type="region of interest" description="Disordered" evidence="2">
    <location>
        <begin position="240"/>
        <end position="346"/>
    </location>
</feature>
<accession>A0ABP1R229</accession>
<evidence type="ECO:0000256" key="1">
    <source>
        <dbReference type="SAM" id="Coils"/>
    </source>
</evidence>
<evidence type="ECO:0000256" key="2">
    <source>
        <dbReference type="SAM" id="MobiDB-lite"/>
    </source>
</evidence>
<feature type="compositionally biased region" description="Low complexity" evidence="2">
    <location>
        <begin position="246"/>
        <end position="278"/>
    </location>
</feature>
<gene>
    <name evidence="3" type="ORF">ODALV1_LOCUS17730</name>
</gene>
<reference evidence="3 4" key="1">
    <citation type="submission" date="2024-08" db="EMBL/GenBank/DDBJ databases">
        <authorList>
            <person name="Cucini C."/>
            <person name="Frati F."/>
        </authorList>
    </citation>
    <scope>NUCLEOTIDE SEQUENCE [LARGE SCALE GENOMIC DNA]</scope>
</reference>
<proteinExistence type="predicted"/>
<keyword evidence="1" id="KW-0175">Coiled coil</keyword>
<feature type="compositionally biased region" description="Polar residues" evidence="2">
    <location>
        <begin position="388"/>
        <end position="399"/>
    </location>
</feature>
<dbReference type="InterPro" id="IPR027267">
    <property type="entry name" value="AH/BAR_dom_sf"/>
</dbReference>
<dbReference type="Proteomes" id="UP001642540">
    <property type="component" value="Unassembled WGS sequence"/>
</dbReference>
<feature type="coiled-coil region" evidence="1">
    <location>
        <begin position="94"/>
        <end position="160"/>
    </location>
</feature>
<evidence type="ECO:0000313" key="3">
    <source>
        <dbReference type="EMBL" id="CAL8117515.1"/>
    </source>
</evidence>
<feature type="compositionally biased region" description="Low complexity" evidence="2">
    <location>
        <begin position="362"/>
        <end position="374"/>
    </location>
</feature>
<name>A0ABP1R229_9HEXA</name>
<feature type="compositionally biased region" description="Polar residues" evidence="2">
    <location>
        <begin position="308"/>
        <end position="317"/>
    </location>
</feature>
<dbReference type="Gene3D" id="1.20.1270.60">
    <property type="entry name" value="Arfaptin homology (AH) domain/BAR domain"/>
    <property type="match status" value="1"/>
</dbReference>
<feature type="region of interest" description="Disordered" evidence="2">
    <location>
        <begin position="362"/>
        <end position="422"/>
    </location>
</feature>
<dbReference type="EMBL" id="CAXLJM020000054">
    <property type="protein sequence ID" value="CAL8117515.1"/>
    <property type="molecule type" value="Genomic_DNA"/>
</dbReference>
<keyword evidence="4" id="KW-1185">Reference proteome</keyword>